<sequence length="80" mass="9432">MNSRHGAKQYLIFAAASEKMLASYSYRELEKLLDDNNFLIYEHLIPDEITDQYFKKYNQANPEYPITAFDNVNYCLAVKQ</sequence>
<accession>W6N9Q1</accession>
<comment type="caution">
    <text evidence="1">The sequence shown here is derived from an EMBL/GenBank/DDBJ whole genome shotgun (WGS) entry which is preliminary data.</text>
</comment>
<dbReference type="GO" id="GO:0032259">
    <property type="term" value="P:methylation"/>
    <property type="evidence" value="ECO:0007669"/>
    <property type="project" value="UniProtKB-KW"/>
</dbReference>
<dbReference type="Proteomes" id="UP000019482">
    <property type="component" value="Unassembled WGS sequence"/>
</dbReference>
<dbReference type="GO" id="GO:0008168">
    <property type="term" value="F:methyltransferase activity"/>
    <property type="evidence" value="ECO:0007669"/>
    <property type="project" value="UniProtKB-KW"/>
</dbReference>
<gene>
    <name evidence="1" type="ORF">CTDIVETGP_2329</name>
</gene>
<protein>
    <submittedName>
        <fullName evidence="1">O-Methyltransferase involved in polyketide biosynthesis</fullName>
    </submittedName>
</protein>
<keyword evidence="1" id="KW-0808">Transferase</keyword>
<evidence type="ECO:0000313" key="2">
    <source>
        <dbReference type="Proteomes" id="UP000019482"/>
    </source>
</evidence>
<proteinExistence type="predicted"/>
<name>W6N9Q1_CLOTY</name>
<dbReference type="EMBL" id="CBXI010000040">
    <property type="protein sequence ID" value="CDL92259.1"/>
    <property type="molecule type" value="Genomic_DNA"/>
</dbReference>
<organism evidence="1 2">
    <name type="scientific">Clostridium tyrobutyricum DIVETGP</name>
    <dbReference type="NCBI Taxonomy" id="1408889"/>
    <lineage>
        <taxon>Bacteria</taxon>
        <taxon>Bacillati</taxon>
        <taxon>Bacillota</taxon>
        <taxon>Clostridia</taxon>
        <taxon>Eubacteriales</taxon>
        <taxon>Clostridiaceae</taxon>
        <taxon>Clostridium</taxon>
    </lineage>
</organism>
<dbReference type="AlphaFoldDB" id="W6N9Q1"/>
<keyword evidence="1" id="KW-0489">Methyltransferase</keyword>
<evidence type="ECO:0000313" key="1">
    <source>
        <dbReference type="EMBL" id="CDL92259.1"/>
    </source>
</evidence>
<keyword evidence="2" id="KW-1185">Reference proteome</keyword>
<reference evidence="1 2" key="1">
    <citation type="journal article" date="2015" name="Genome Announc.">
        <title>Draft Genome Sequence of Clostridium tyrobutyricum Strain DIVETGP, Isolated from Cow's Milk for Grana Padano Production.</title>
        <authorList>
            <person name="Soggiu A."/>
            <person name="Piras C."/>
            <person name="Gaiarsa S."/>
            <person name="Sassera D."/>
            <person name="Roncada P."/>
            <person name="Bendixen E."/>
            <person name="Brasca M."/>
            <person name="Bonizzi L."/>
        </authorList>
    </citation>
    <scope>NUCLEOTIDE SEQUENCE [LARGE SCALE GENOMIC DNA]</scope>
    <source>
        <strain evidence="1 2">DIVETGP</strain>
    </source>
</reference>